<reference evidence="2 3" key="1">
    <citation type="journal article" date="2019" name="Nat. Ecol. Evol.">
        <title>Megaphylogeny resolves global patterns of mushroom evolution.</title>
        <authorList>
            <person name="Varga T."/>
            <person name="Krizsan K."/>
            <person name="Foldi C."/>
            <person name="Dima B."/>
            <person name="Sanchez-Garcia M."/>
            <person name="Sanchez-Ramirez S."/>
            <person name="Szollosi G.J."/>
            <person name="Szarkandi J.G."/>
            <person name="Papp V."/>
            <person name="Albert L."/>
            <person name="Andreopoulos W."/>
            <person name="Angelini C."/>
            <person name="Antonin V."/>
            <person name="Barry K.W."/>
            <person name="Bougher N.L."/>
            <person name="Buchanan P."/>
            <person name="Buyck B."/>
            <person name="Bense V."/>
            <person name="Catcheside P."/>
            <person name="Chovatia M."/>
            <person name="Cooper J."/>
            <person name="Damon W."/>
            <person name="Desjardin D."/>
            <person name="Finy P."/>
            <person name="Geml J."/>
            <person name="Haridas S."/>
            <person name="Hughes K."/>
            <person name="Justo A."/>
            <person name="Karasinski D."/>
            <person name="Kautmanova I."/>
            <person name="Kiss B."/>
            <person name="Kocsube S."/>
            <person name="Kotiranta H."/>
            <person name="LaButti K.M."/>
            <person name="Lechner B.E."/>
            <person name="Liimatainen K."/>
            <person name="Lipzen A."/>
            <person name="Lukacs Z."/>
            <person name="Mihaltcheva S."/>
            <person name="Morgado L.N."/>
            <person name="Niskanen T."/>
            <person name="Noordeloos M.E."/>
            <person name="Ohm R.A."/>
            <person name="Ortiz-Santana B."/>
            <person name="Ovrebo C."/>
            <person name="Racz N."/>
            <person name="Riley R."/>
            <person name="Savchenko A."/>
            <person name="Shiryaev A."/>
            <person name="Soop K."/>
            <person name="Spirin V."/>
            <person name="Szebenyi C."/>
            <person name="Tomsovsky M."/>
            <person name="Tulloss R.E."/>
            <person name="Uehling J."/>
            <person name="Grigoriev I.V."/>
            <person name="Vagvolgyi C."/>
            <person name="Papp T."/>
            <person name="Martin F.M."/>
            <person name="Miettinen O."/>
            <person name="Hibbett D.S."/>
            <person name="Nagy L.G."/>
        </authorList>
    </citation>
    <scope>NUCLEOTIDE SEQUENCE [LARGE SCALE GENOMIC DNA]</scope>
    <source>
        <strain evidence="2 3">CBS 121175</strain>
    </source>
</reference>
<evidence type="ECO:0000256" key="1">
    <source>
        <dbReference type="SAM" id="MobiDB-lite"/>
    </source>
</evidence>
<evidence type="ECO:0000313" key="2">
    <source>
        <dbReference type="EMBL" id="TFK24710.1"/>
    </source>
</evidence>
<gene>
    <name evidence="2" type="ORF">FA15DRAFT_618982</name>
</gene>
<dbReference type="STRING" id="230819.A0A5C3KX17"/>
<organism evidence="2 3">
    <name type="scientific">Coprinopsis marcescibilis</name>
    <name type="common">Agaric fungus</name>
    <name type="synonym">Psathyrella marcescibilis</name>
    <dbReference type="NCBI Taxonomy" id="230819"/>
    <lineage>
        <taxon>Eukaryota</taxon>
        <taxon>Fungi</taxon>
        <taxon>Dikarya</taxon>
        <taxon>Basidiomycota</taxon>
        <taxon>Agaricomycotina</taxon>
        <taxon>Agaricomycetes</taxon>
        <taxon>Agaricomycetidae</taxon>
        <taxon>Agaricales</taxon>
        <taxon>Agaricineae</taxon>
        <taxon>Psathyrellaceae</taxon>
        <taxon>Coprinopsis</taxon>
    </lineage>
</organism>
<dbReference type="EMBL" id="ML210196">
    <property type="protein sequence ID" value="TFK24710.1"/>
    <property type="molecule type" value="Genomic_DNA"/>
</dbReference>
<sequence length="452" mass="48245">MKNLKRKEAPDGSEAAKIHPFFSVSKKARSGVPEVSDNAAAPMSEEATTVDNLQELIDFTSINNEAEILTRFDAIAKALLHDYLIVVTRADGTTTRLQILEHEFYLQKAGCHEDPFTHGSEEQKIAGKWYFHRAPLFSADSNRSLTSTTSYRTGSRKGLDLTIGRPESQAHPGDGAKEPPRLRGGVLLRSIRVLSSTGAGKTKVVSGPSLLVDEILSLSGSPEIPDLVQNKWNADTSAFPNANSSTTSTSTVTAESPSISLRLVHKAALGLTATTTTSATKIYSSPRIGLELSHPGTGSAKVRPPHSRIRFLPRKYRYFTCPKELTANGRYQTCLGLLLHFCAKYHAGGSTSKSSATNASASSSSAGVAADKPDLDQILKDNLVRLTADIGGTMGMKEATTKNYLEYFKEGRAGGAGMLDAKFIGAKGKGAGGSPSMYLAMMGAVSTVVTML</sequence>
<evidence type="ECO:0000313" key="3">
    <source>
        <dbReference type="Proteomes" id="UP000307440"/>
    </source>
</evidence>
<dbReference type="AlphaFoldDB" id="A0A5C3KX17"/>
<dbReference type="OrthoDB" id="16851at2759"/>
<feature type="compositionally biased region" description="Polar residues" evidence="1">
    <location>
        <begin position="144"/>
        <end position="153"/>
    </location>
</feature>
<keyword evidence="3" id="KW-1185">Reference proteome</keyword>
<proteinExistence type="predicted"/>
<protein>
    <submittedName>
        <fullName evidence="2">Uncharacterized protein</fullName>
    </submittedName>
</protein>
<dbReference type="Proteomes" id="UP000307440">
    <property type="component" value="Unassembled WGS sequence"/>
</dbReference>
<accession>A0A5C3KX17</accession>
<name>A0A5C3KX17_COPMA</name>
<feature type="region of interest" description="Disordered" evidence="1">
    <location>
        <begin position="144"/>
        <end position="182"/>
    </location>
</feature>